<feature type="domain" description="EGF-like" evidence="11">
    <location>
        <begin position="464"/>
        <end position="504"/>
    </location>
</feature>
<dbReference type="Gene3D" id="2.10.25.10">
    <property type="entry name" value="Laminin"/>
    <property type="match status" value="5"/>
</dbReference>
<feature type="compositionally biased region" description="Low complexity" evidence="9">
    <location>
        <begin position="2741"/>
        <end position="2750"/>
    </location>
</feature>
<dbReference type="SMART" id="SM00179">
    <property type="entry name" value="EGF_CA"/>
    <property type="match status" value="6"/>
</dbReference>
<dbReference type="InterPro" id="IPR002859">
    <property type="entry name" value="PKD/REJ-like"/>
</dbReference>
<keyword evidence="13" id="KW-1185">Reference proteome</keyword>
<evidence type="ECO:0000256" key="1">
    <source>
        <dbReference type="ARBA" id="ARBA00004370"/>
    </source>
</evidence>
<dbReference type="CDD" id="cd00054">
    <property type="entry name" value="EGF_CA"/>
    <property type="match status" value="3"/>
</dbReference>
<feature type="transmembrane region" description="Helical" evidence="10">
    <location>
        <begin position="3675"/>
        <end position="3698"/>
    </location>
</feature>
<feature type="compositionally biased region" description="Basic and acidic residues" evidence="9">
    <location>
        <begin position="2727"/>
        <end position="2738"/>
    </location>
</feature>
<keyword evidence="4" id="KW-0677">Repeat</keyword>
<feature type="compositionally biased region" description="Basic and acidic residues" evidence="9">
    <location>
        <begin position="2423"/>
        <end position="2434"/>
    </location>
</feature>
<keyword evidence="3 10" id="KW-0812">Transmembrane</keyword>
<evidence type="ECO:0000256" key="9">
    <source>
        <dbReference type="SAM" id="MobiDB-lite"/>
    </source>
</evidence>
<keyword evidence="6 10" id="KW-0472">Membrane</keyword>
<feature type="compositionally biased region" description="Low complexity" evidence="9">
    <location>
        <begin position="2240"/>
        <end position="2253"/>
    </location>
</feature>
<feature type="region of interest" description="Disordered" evidence="9">
    <location>
        <begin position="2862"/>
        <end position="2922"/>
    </location>
</feature>
<evidence type="ECO:0000256" key="3">
    <source>
        <dbReference type="ARBA" id="ARBA00022692"/>
    </source>
</evidence>
<evidence type="ECO:0000256" key="7">
    <source>
        <dbReference type="ARBA" id="ARBA00023157"/>
    </source>
</evidence>
<dbReference type="GO" id="GO:0006816">
    <property type="term" value="P:calcium ion transport"/>
    <property type="evidence" value="ECO:0007669"/>
    <property type="project" value="TreeGrafter"/>
</dbReference>
<dbReference type="GO" id="GO:0005261">
    <property type="term" value="F:monoatomic cation channel activity"/>
    <property type="evidence" value="ECO:0007669"/>
    <property type="project" value="TreeGrafter"/>
</dbReference>
<feature type="region of interest" description="Disordered" evidence="9">
    <location>
        <begin position="3102"/>
        <end position="3126"/>
    </location>
</feature>
<feature type="transmembrane region" description="Helical" evidence="10">
    <location>
        <begin position="3710"/>
        <end position="3735"/>
    </location>
</feature>
<feature type="compositionally biased region" description="Basic and acidic residues" evidence="9">
    <location>
        <begin position="2379"/>
        <end position="2388"/>
    </location>
</feature>
<dbReference type="Pfam" id="PF02010">
    <property type="entry name" value="REJ"/>
    <property type="match status" value="1"/>
</dbReference>
<comment type="caution">
    <text evidence="8">Lacks conserved residue(s) required for the propagation of feature annotation.</text>
</comment>
<protein>
    <recommendedName>
        <fullName evidence="11">EGF-like domain-containing protein</fullName>
    </recommendedName>
</protein>
<feature type="region of interest" description="Disordered" evidence="9">
    <location>
        <begin position="2643"/>
        <end position="2667"/>
    </location>
</feature>
<evidence type="ECO:0000313" key="13">
    <source>
        <dbReference type="Proteomes" id="UP001190700"/>
    </source>
</evidence>
<feature type="compositionally biased region" description="Pro residues" evidence="9">
    <location>
        <begin position="2349"/>
        <end position="2359"/>
    </location>
</feature>
<dbReference type="GO" id="GO:0005886">
    <property type="term" value="C:plasma membrane"/>
    <property type="evidence" value="ECO:0007669"/>
    <property type="project" value="TreeGrafter"/>
</dbReference>
<evidence type="ECO:0000256" key="8">
    <source>
        <dbReference type="PROSITE-ProRule" id="PRU00076"/>
    </source>
</evidence>
<dbReference type="EMBL" id="LGRX02000240">
    <property type="protein sequence ID" value="KAK3289078.1"/>
    <property type="molecule type" value="Genomic_DNA"/>
</dbReference>
<dbReference type="InterPro" id="IPR049883">
    <property type="entry name" value="NOTCH1_EGF-like"/>
</dbReference>
<accession>A0AAE0H383</accession>
<feature type="region of interest" description="Disordered" evidence="9">
    <location>
        <begin position="2221"/>
        <end position="2509"/>
    </location>
</feature>
<dbReference type="PANTHER" id="PTHR46730:SF1">
    <property type="entry name" value="PLAT DOMAIN-CONTAINING PROTEIN"/>
    <property type="match status" value="1"/>
</dbReference>
<feature type="compositionally biased region" description="Low complexity" evidence="9">
    <location>
        <begin position="2541"/>
        <end position="2556"/>
    </location>
</feature>
<evidence type="ECO:0000256" key="6">
    <source>
        <dbReference type="ARBA" id="ARBA00023136"/>
    </source>
</evidence>
<feature type="compositionally biased region" description="Acidic residues" evidence="9">
    <location>
        <begin position="2598"/>
        <end position="2608"/>
    </location>
</feature>
<feature type="compositionally biased region" description="Basic residues" evidence="9">
    <location>
        <begin position="2284"/>
        <end position="2294"/>
    </location>
</feature>
<dbReference type="Pfam" id="PF07645">
    <property type="entry name" value="EGF_CA"/>
    <property type="match status" value="3"/>
</dbReference>
<dbReference type="Proteomes" id="UP001190700">
    <property type="component" value="Unassembled WGS sequence"/>
</dbReference>
<dbReference type="GO" id="GO:0005509">
    <property type="term" value="F:calcium ion binding"/>
    <property type="evidence" value="ECO:0007669"/>
    <property type="project" value="InterPro"/>
</dbReference>
<organism evidence="12 13">
    <name type="scientific">Cymbomonas tetramitiformis</name>
    <dbReference type="NCBI Taxonomy" id="36881"/>
    <lineage>
        <taxon>Eukaryota</taxon>
        <taxon>Viridiplantae</taxon>
        <taxon>Chlorophyta</taxon>
        <taxon>Pyramimonadophyceae</taxon>
        <taxon>Pyramimonadales</taxon>
        <taxon>Pyramimonadaceae</taxon>
        <taxon>Cymbomonas</taxon>
    </lineage>
</organism>
<dbReference type="SMART" id="SM00181">
    <property type="entry name" value="EGF"/>
    <property type="match status" value="13"/>
</dbReference>
<feature type="compositionally biased region" description="Low complexity" evidence="9">
    <location>
        <begin position="2899"/>
        <end position="2910"/>
    </location>
</feature>
<sequence>MTLYDTGNASTNCAQLGLSDFAIGLWVQASQTGSLTPWGTADGPLDANRTLSWSHAEFDYPVLQPELCGVASGLWTVSGLVLFQTFNQGMNNSLSGEITVSTAPPPPPMTLYPTTTPTTWIPTATPTTLSAQLAFSSSTVAEFDDAVQEELILLTAAAAGLSTSQVLIDNISPMTRRRRELRAEGDVAVVAISLEWFQNDVALVEEGNNGTGGGDGGGGAADPDAFTTSLMESPGSMFVSASSSVLTRDVAVLLVMTGGSITVATPSYPSPLPPPRPLHCPLGYNGNGTHCEDVDECALANGGCDNRTTCTNEVPGRTCGPCPAGFTGHGGQTGGCLDNDECSVNNGGCDFLSQCDNVPGSFSCGGCPAGYSGTGAEQCDDVDECEAEDSCDSLTVCTNKLGGYDCSKCPWGYSGTGKVGCTYALSCDQAPCDALVSCDEASGTVECGPCPAGFSGDGFSECFETDGCAPKPCFPGVTCTDVAAPGAGFVCGECPAGYVGDYGVGPEGCKLDLCPLGDACSLEPLVTCSMVTATQFACGACPAGFTGDGYVKAGVSSGCDDVDECTSNNPCDPLTKCINLRGGVECGACPNRFVGTGLAGCREVTWTCAENNGGCWAEGEAQAECTDTDPNTGLQLASPMCGACPAGYADTEGTPQGTACVDADDCDWDNCEAGVQCLDARPPQRGFSCAACATGYLGDGFNVTKYTERLGCYTDACFSNNGGCSTNPAVRCVSDRAAPNGRVCGPGCPAGYVDVYGDATLCEEEDSCEAHPCFSTAAVEPPVAVRCTDLPPPASGPDGRVCDPCPTGFAGDGETCEDVDECTEANRGCFSNLTLPRGAVVTACTNQLTSAAFPAGRQCGPCPDGYKGSGETECVWVELCGQGDRTETNGGCWVGQGAYNGLRTSCIDLPNQGGTECGECPAGMQSADGTGATGCAEIDSCVEEPCFPGVACTDHRAYEDPPDGRRCDFQGLAWTCPEGYKGNGVRCTECVMLVRIANATTVDGMTDRAGWQLDPPRTVQVKGELTGLDSPNCTNLLGTYFRWGTSVSDGSELALGAAHRAHTTALTLSKAELRVKASYVVAFTGVLRGNERVKASAELPFLVRSLPLAVVIAGGAVTTGDRLPVIVDATQSSDPDGAPGEMEFTWRCRVDGSTERCHTAAGAALPSVMPGPVLNLTMQGGFAPDPINYTFTLTAVKGDRTTVVSTRLTIFKGGAPVPTISPLVCAKPPCKVNTDAKLTLRSSIYSDDPGHLTTVWRVAASPPELAFDITSATCLTRSQNQDLVVRPGVLLPGGEYTFTLEATDRIGPSTAAVTLQVNTPPEHGGLSVQPANGTELETAFHYTAIGWVDEDRPLRYHLHYRVVGRAVTGGEAEKGAWQALGTDFTPTSARVAVVPEAGLEEHEFQVTVRLSVMDDLDAVSTMQVNVTVLPQATLSTDAVLAQAQTASLNGDSDGTLTFVRGLSAVLNEDAALALGYSDNATSTVRRRLLSQDANASQAQQQRSDMLDLVMVMQDELYTTEDTNAALAGVARAVVATPHELGASAQDAALGMFRSLAAGTAVSGAMADDVCNGLSSLTDAVAPAATSQRRRLRQSDEAGVEDSAAVAEVAAARAAQAVQVLTKLGDTLLAGAVADEEPVATSSPSLAMKVGLTRADLPTATLYSAPFDLGDGSASSATFPASLAPVLTAASRRRRRQLLQAQEEGSGNTSIGGEEVAEPLELAVRVLTTALDPNLRNRSGSVGDSDSGSGATAASHVQEVVLAAGGAEVAVSGLEEAIEIVIELSPQQQADRRRRRALRQENSDGRAGPRLECRFWSSAREVYDTEGCVTLPNPAPDGAQLQWRTWNMSQLEGPAMAWKVGNASMTAGCEEHFGAVLDPAVWNGTDAGYPKWAAPVGEGGVYVANAGCELVANSSQCRWEWRMGMFVGAGCVHAPELRCLCTHLTDFKAVENTEVGEVGPPDLEGPTISTMLEVDLLGSVVLLAVVLGIIGTGVALSTASGWKQKEERQAILTALVEQFGTGISGFREFNGVWTWSLLEEDRVAGVQKKSDRMWKQVRNKLARTKHEWVETRMDQMVFEIAHSNMSHAQRHMQMQGFTAAQKAAIMQRSVAAKMLMKKAHKVNPRRSLVHARKSGDAQAIHAAQAVLQRSASDASLASKCVLRCVRKWKRKACVGGEGTPNRPQSARRSLRRSVSRARSFSRSMSFNGRAVLTELSGRSSRILLGRSSRRSSGRGSPEDNSPASSPLSAAARGVFSGGFKGGVSRQQPQGKVEKQGPHTHTLKGGAKRPKGILKGRRPEEPMPLPARCDATSSSSSSSLPSGHTLADLLNPIPSAPQLEPPADQLADPVPSTPQPPPLLSPAPAQQPVTEGCPGRAAPRSLHEIHAQQRERHRRPPIAAAAWGDAHPQQAAPTGMIPHWTWMDPRPRSQLLEERPGPVMEGVGPSHPQPARGASARRAQEGSQGTRLAEPSGPASEVVVLSGMDPDAQEPESPEIKTSQSFRRRLSRSVSNVDNEVRKVMGWLAARVPEPTVRLMPPREGLAGSRSANARAAGASGALHTPEQEEALLKRMAAAAGRSDSYVENRHSRASTFSSVGREEEFDWSDDEEAASAPPRGELGHSPPKLRCGVEALVADVGNGVEKDAAAAVQEPAGSVSAEIENVPKSPASTPALVEVTVEQEGVAVPQERPEMAAGVRGAEGSGGADSVPSDAGFDVDTESDDADQSDPASRKSEVARSEAIRALQQALEAQPAPVPTTKPGSGEEVMLPLEAGEAARRSGVRTLERQDTLLPHMRRPNRHMGEVRTPPESPTGSDEDDSWDDDDDDDEWGGYSFNDAASPSEEGMQAPSDVTAGDEVRLAINGFTIPPDVGSDPVADGLLVPSGRRSPLSAGRPPRSRPQAKGGPSSGASAKGHSKDKGAAIGKFEMRYRMRAGNNKRDDRRIQLARVYADRFGPFARRILEHYVQGRAKVMANRNHQPAKADSGRGSLVGSVLGSFRRSFKARDSEGITDLIGALSADPAELRHTCRRMVVKILCYAHFVQAWRRFQDLHASSRLCRAMGISLMAVLVSVPVEGLRELVASLCEDQRSMQSVLVKLTETEKEEEANKMFGRKPGGTPPRTPSPTCYGDGEKESPQLNMERMLGTALVLAFMETSRLVQSKQVEGQLARASKVRWHLPAGKDLAWYTGVFKVMLRHNLHPEGWYTRRLLWNLLLLQFQDGSFALNGALASTLAAGNIRPHMRRDANAPLDDKELRQAKPDSLSAALKGEATPQAADKLWATLCAAACLHRLPFSWTFNPWDLPSDQRTPAQLAEGYLERACGQYPSLRAALPELRDCAAASVKAWHEARLEAIRGLRAETQANKLAAEQEMSQWERRQLHARELRRLWVDAVMQHPWVGLTRIPCTAAFTRSQRILVECNKLLVSLFVVLMLEYNKGLDCCVEYKEWLGCLGATTESACWGYSTCKELYEIRDKQAFPAVVYSRAEEVGQHPEDYNCVAFPNSREIMDQFWSVVINLVIITPLTLLLSTMFTYGGTKVVPNHWRNTGTGDNEPPSGRSRLLVGLQNLLFLAAVVSTAGSDMLGRLTTRYFVYFTDFAEQAGAITARWAHTVRRQIRTLWLAAWFTRDVVIRGRDPAAVLELMEVWEKHEAERHLAKADATATFTAARNELDSVSVQLAYLMILVMWVFTVWFQLTFATLIRNMLGDEAETEIILRWLLTLAADSLVITIVQAVLLHLAVQCFMVITRAGGPVFFDPNVRYWRDAVNGDSRRVEVGFGKRLSLWCHSGGHCFLESSVDSAAFAARRGGGW</sequence>
<feature type="transmembrane region" description="Helical" evidence="10">
    <location>
        <begin position="3508"/>
        <end position="3531"/>
    </location>
</feature>
<evidence type="ECO:0000256" key="10">
    <source>
        <dbReference type="SAM" id="Phobius"/>
    </source>
</evidence>
<evidence type="ECO:0000256" key="2">
    <source>
        <dbReference type="ARBA" id="ARBA00022536"/>
    </source>
</evidence>
<keyword evidence="5 10" id="KW-1133">Transmembrane helix</keyword>
<gene>
    <name evidence="12" type="ORF">CYMTET_3484</name>
</gene>
<feature type="compositionally biased region" description="Basic and acidic residues" evidence="9">
    <location>
        <begin position="2912"/>
        <end position="2922"/>
    </location>
</feature>
<feature type="compositionally biased region" description="Acidic residues" evidence="9">
    <location>
        <begin position="2712"/>
        <end position="2723"/>
    </location>
</feature>
<feature type="compositionally biased region" description="Acidic residues" evidence="9">
    <location>
        <begin position="2812"/>
        <end position="2827"/>
    </location>
</feature>
<keyword evidence="7" id="KW-1015">Disulfide bond</keyword>
<feature type="region of interest" description="Disordered" evidence="9">
    <location>
        <begin position="2679"/>
        <end position="2849"/>
    </location>
</feature>
<dbReference type="PROSITE" id="PS01187">
    <property type="entry name" value="EGF_CA"/>
    <property type="match status" value="1"/>
</dbReference>
<dbReference type="InterPro" id="IPR000742">
    <property type="entry name" value="EGF"/>
</dbReference>
<reference evidence="12 13" key="1">
    <citation type="journal article" date="2015" name="Genome Biol. Evol.">
        <title>Comparative Genomics of a Bacterivorous Green Alga Reveals Evolutionary Causalities and Consequences of Phago-Mixotrophic Mode of Nutrition.</title>
        <authorList>
            <person name="Burns J.A."/>
            <person name="Paasch A."/>
            <person name="Narechania A."/>
            <person name="Kim E."/>
        </authorList>
    </citation>
    <scope>NUCLEOTIDE SEQUENCE [LARGE SCALE GENOMIC DNA]</scope>
    <source>
        <strain evidence="12 13">PLY_AMNH</strain>
    </source>
</reference>
<dbReference type="InterPro" id="IPR001881">
    <property type="entry name" value="EGF-like_Ca-bd_dom"/>
</dbReference>
<name>A0AAE0H383_9CHLO</name>
<evidence type="ECO:0000313" key="12">
    <source>
        <dbReference type="EMBL" id="KAK3289078.1"/>
    </source>
</evidence>
<comment type="subcellular location">
    <subcellularLocation>
        <location evidence="1">Membrane</location>
    </subcellularLocation>
</comment>
<comment type="caution">
    <text evidence="12">The sequence shown here is derived from an EMBL/GenBank/DDBJ whole genome shotgun (WGS) entry which is preliminary data.</text>
</comment>
<keyword evidence="2 8" id="KW-0245">EGF-like domain</keyword>
<dbReference type="PANTHER" id="PTHR46730">
    <property type="entry name" value="POLYCYSTIN-1"/>
    <property type="match status" value="1"/>
</dbReference>
<feature type="region of interest" description="Disordered" evidence="9">
    <location>
        <begin position="2172"/>
        <end position="2201"/>
    </location>
</feature>
<evidence type="ECO:0000259" key="11">
    <source>
        <dbReference type="PROSITE" id="PS50026"/>
    </source>
</evidence>
<evidence type="ECO:0000256" key="5">
    <source>
        <dbReference type="ARBA" id="ARBA00022989"/>
    </source>
</evidence>
<feature type="region of interest" description="Disordered" evidence="9">
    <location>
        <begin position="2533"/>
        <end position="2564"/>
    </location>
</feature>
<dbReference type="InterPro" id="IPR018097">
    <property type="entry name" value="EGF_Ca-bd_CS"/>
</dbReference>
<evidence type="ECO:0000256" key="4">
    <source>
        <dbReference type="ARBA" id="ARBA00022737"/>
    </source>
</evidence>
<dbReference type="PROSITE" id="PS50026">
    <property type="entry name" value="EGF_3"/>
    <property type="match status" value="1"/>
</dbReference>
<proteinExistence type="predicted"/>
<feature type="region of interest" description="Disordered" evidence="9">
    <location>
        <begin position="2576"/>
        <end position="2622"/>
    </location>
</feature>